<accession>A0AAE0P6I6</accession>
<reference evidence="1" key="1">
    <citation type="journal article" date="2023" name="Mol. Phylogenet. Evol.">
        <title>Genome-scale phylogeny and comparative genomics of the fungal order Sordariales.</title>
        <authorList>
            <person name="Hensen N."/>
            <person name="Bonometti L."/>
            <person name="Westerberg I."/>
            <person name="Brannstrom I.O."/>
            <person name="Guillou S."/>
            <person name="Cros-Aarteil S."/>
            <person name="Calhoun S."/>
            <person name="Haridas S."/>
            <person name="Kuo A."/>
            <person name="Mondo S."/>
            <person name="Pangilinan J."/>
            <person name="Riley R."/>
            <person name="LaButti K."/>
            <person name="Andreopoulos B."/>
            <person name="Lipzen A."/>
            <person name="Chen C."/>
            <person name="Yan M."/>
            <person name="Daum C."/>
            <person name="Ng V."/>
            <person name="Clum A."/>
            <person name="Steindorff A."/>
            <person name="Ohm R.A."/>
            <person name="Martin F."/>
            <person name="Silar P."/>
            <person name="Natvig D.O."/>
            <person name="Lalanne C."/>
            <person name="Gautier V."/>
            <person name="Ament-Velasquez S.L."/>
            <person name="Kruys A."/>
            <person name="Hutchinson M.I."/>
            <person name="Powell A.J."/>
            <person name="Barry K."/>
            <person name="Miller A.N."/>
            <person name="Grigoriev I.V."/>
            <person name="Debuchy R."/>
            <person name="Gladieux P."/>
            <person name="Hiltunen Thoren M."/>
            <person name="Johannesson H."/>
        </authorList>
    </citation>
    <scope>NUCLEOTIDE SEQUENCE</scope>
    <source>
        <strain evidence="1">CBS 232.78</strain>
    </source>
</reference>
<gene>
    <name evidence="1" type="ORF">B0H63DRAFT_460352</name>
</gene>
<sequence length="51" mass="6001">MMHATSYLLLVILLVSLLSSPYMILRYANYLPTYLLPTYWPFPLIYVITFA</sequence>
<keyword evidence="2" id="KW-1185">Reference proteome</keyword>
<comment type="caution">
    <text evidence="1">The sequence shown here is derived from an EMBL/GenBank/DDBJ whole genome shotgun (WGS) entry which is preliminary data.</text>
</comment>
<evidence type="ECO:0000313" key="1">
    <source>
        <dbReference type="EMBL" id="KAK3394220.1"/>
    </source>
</evidence>
<dbReference type="EMBL" id="JAULSW010000001">
    <property type="protein sequence ID" value="KAK3394220.1"/>
    <property type="molecule type" value="Genomic_DNA"/>
</dbReference>
<dbReference type="Proteomes" id="UP001285441">
    <property type="component" value="Unassembled WGS sequence"/>
</dbReference>
<reference evidence="1" key="2">
    <citation type="submission" date="2023-06" db="EMBL/GenBank/DDBJ databases">
        <authorList>
            <consortium name="Lawrence Berkeley National Laboratory"/>
            <person name="Haridas S."/>
            <person name="Hensen N."/>
            <person name="Bonometti L."/>
            <person name="Westerberg I."/>
            <person name="Brannstrom I.O."/>
            <person name="Guillou S."/>
            <person name="Cros-Aarteil S."/>
            <person name="Calhoun S."/>
            <person name="Kuo A."/>
            <person name="Mondo S."/>
            <person name="Pangilinan J."/>
            <person name="Riley R."/>
            <person name="LaButti K."/>
            <person name="Andreopoulos B."/>
            <person name="Lipzen A."/>
            <person name="Chen C."/>
            <person name="Yanf M."/>
            <person name="Daum C."/>
            <person name="Ng V."/>
            <person name="Clum A."/>
            <person name="Steindorff A."/>
            <person name="Ohm R."/>
            <person name="Martin F."/>
            <person name="Silar P."/>
            <person name="Natvig D."/>
            <person name="Lalanne C."/>
            <person name="Gautier V."/>
            <person name="Ament-velasquez S.L."/>
            <person name="Kruys A."/>
            <person name="Hutchinson M.I."/>
            <person name="Powell A.J."/>
            <person name="Barry K."/>
            <person name="Miller A.N."/>
            <person name="Grigoriev I.V."/>
            <person name="Debuchy R."/>
            <person name="Gladieux P."/>
            <person name="Thoren M.H."/>
            <person name="Johannesson H."/>
        </authorList>
    </citation>
    <scope>NUCLEOTIDE SEQUENCE</scope>
    <source>
        <strain evidence="1">CBS 232.78</strain>
    </source>
</reference>
<dbReference type="AlphaFoldDB" id="A0AAE0P6I6"/>
<name>A0AAE0P6I6_9PEZI</name>
<protein>
    <submittedName>
        <fullName evidence="1">Uncharacterized protein</fullName>
    </submittedName>
</protein>
<evidence type="ECO:0000313" key="2">
    <source>
        <dbReference type="Proteomes" id="UP001285441"/>
    </source>
</evidence>
<organism evidence="1 2">
    <name type="scientific">Podospora didyma</name>
    <dbReference type="NCBI Taxonomy" id="330526"/>
    <lineage>
        <taxon>Eukaryota</taxon>
        <taxon>Fungi</taxon>
        <taxon>Dikarya</taxon>
        <taxon>Ascomycota</taxon>
        <taxon>Pezizomycotina</taxon>
        <taxon>Sordariomycetes</taxon>
        <taxon>Sordariomycetidae</taxon>
        <taxon>Sordariales</taxon>
        <taxon>Podosporaceae</taxon>
        <taxon>Podospora</taxon>
    </lineage>
</organism>
<proteinExistence type="predicted"/>